<feature type="region of interest" description="Disordered" evidence="1">
    <location>
        <begin position="164"/>
        <end position="210"/>
    </location>
</feature>
<gene>
    <name evidence="2" type="ORF">P175DRAFT_0533580</name>
</gene>
<name>A0A2T5LS95_9EURO</name>
<feature type="compositionally biased region" description="Polar residues" evidence="1">
    <location>
        <begin position="37"/>
        <end position="47"/>
    </location>
</feature>
<dbReference type="RefSeq" id="XP_040750552.1">
    <property type="nucleotide sequence ID" value="XM_040900071.1"/>
</dbReference>
<evidence type="ECO:0000256" key="1">
    <source>
        <dbReference type="SAM" id="MobiDB-lite"/>
    </source>
</evidence>
<organism evidence="2 3">
    <name type="scientific">Aspergillus ochraceoroseus IBT 24754</name>
    <dbReference type="NCBI Taxonomy" id="1392256"/>
    <lineage>
        <taxon>Eukaryota</taxon>
        <taxon>Fungi</taxon>
        <taxon>Dikarya</taxon>
        <taxon>Ascomycota</taxon>
        <taxon>Pezizomycotina</taxon>
        <taxon>Eurotiomycetes</taxon>
        <taxon>Eurotiomycetidae</taxon>
        <taxon>Eurotiales</taxon>
        <taxon>Aspergillaceae</taxon>
        <taxon>Aspergillus</taxon>
        <taxon>Aspergillus subgen. Nidulantes</taxon>
    </lineage>
</organism>
<evidence type="ECO:0000313" key="2">
    <source>
        <dbReference type="EMBL" id="PTU19160.1"/>
    </source>
</evidence>
<reference evidence="2 3" key="1">
    <citation type="journal article" date="2018" name="Proc. Natl. Acad. Sci. U.S.A.">
        <title>Linking secondary metabolites to gene clusters through genome sequencing of six diverse Aspergillus species.</title>
        <authorList>
            <person name="Kaerboelling I."/>
            <person name="Vesth T.C."/>
            <person name="Frisvad J.C."/>
            <person name="Nybo J.L."/>
            <person name="Theobald S."/>
            <person name="Kuo A."/>
            <person name="Bowyer P."/>
            <person name="Matsuda Y."/>
            <person name="Mondo S."/>
            <person name="Lyhne E.K."/>
            <person name="Kogle M.E."/>
            <person name="Clum A."/>
            <person name="Lipzen A."/>
            <person name="Salamov A."/>
            <person name="Ngan C.Y."/>
            <person name="Daum C."/>
            <person name="Chiniquy J."/>
            <person name="Barry K."/>
            <person name="LaButti K."/>
            <person name="Haridas S."/>
            <person name="Simmons B.A."/>
            <person name="Magnuson J.K."/>
            <person name="Mortensen U.H."/>
            <person name="Larsen T.O."/>
            <person name="Grigoriev I.V."/>
            <person name="Baker S.E."/>
            <person name="Andersen M.R."/>
        </authorList>
    </citation>
    <scope>NUCLEOTIDE SEQUENCE [LARGE SCALE GENOMIC DNA]</scope>
    <source>
        <strain evidence="2 3">IBT 24754</strain>
    </source>
</reference>
<feature type="region of interest" description="Disordered" evidence="1">
    <location>
        <begin position="230"/>
        <end position="250"/>
    </location>
</feature>
<dbReference type="Proteomes" id="UP000244073">
    <property type="component" value="Unassembled WGS sequence"/>
</dbReference>
<dbReference type="VEuPathDB" id="FungiDB:P175DRAFT_0533580"/>
<proteinExistence type="predicted"/>
<dbReference type="OrthoDB" id="2446291at2759"/>
<feature type="compositionally biased region" description="Low complexity" evidence="1">
    <location>
        <begin position="167"/>
        <end position="180"/>
    </location>
</feature>
<dbReference type="AlphaFoldDB" id="A0A2T5LS95"/>
<evidence type="ECO:0000313" key="3">
    <source>
        <dbReference type="Proteomes" id="UP000244073"/>
    </source>
</evidence>
<dbReference type="GeneID" id="63816953"/>
<dbReference type="EMBL" id="MSFN02000006">
    <property type="protein sequence ID" value="PTU19160.1"/>
    <property type="molecule type" value="Genomic_DNA"/>
</dbReference>
<feature type="region of interest" description="Disordered" evidence="1">
    <location>
        <begin position="28"/>
        <end position="47"/>
    </location>
</feature>
<accession>A0A2T5LS95</accession>
<sequence length="275" mass="30299">MAYHAFKRQREHEELADYSEDLIHEKKKHRALPLRTSPKTGQRFSFSQAGDIAPSIAISALTPVESSDDEVDLNKQFLSNSGHTSVQQPRIDSPAPPVALDTPMEIDACEDVQRTAKHVANSLLPASGSNRPDSHMMSAHAHRQNATYSATAMDHKGDFNSGIAPDSPWWRSPRLPSPVSESGDAMTSGKDTPSDADMTFNTSLPASPPTYRMGGDAADVEEQMSFLDLPDQRHRGPFSTPKTNKKPAFSMGYRTDCDKCRRRVPGHYSHIIRSG</sequence>
<protein>
    <submittedName>
        <fullName evidence="2">Uncharacterized protein</fullName>
    </submittedName>
</protein>
<comment type="caution">
    <text evidence="2">The sequence shown here is derived from an EMBL/GenBank/DDBJ whole genome shotgun (WGS) entry which is preliminary data.</text>
</comment>